<gene>
    <name evidence="8 11" type="primary">rnr</name>
    <name evidence="11" type="ORF">HKX40_06025</name>
</gene>
<dbReference type="PROSITE" id="PS01175">
    <property type="entry name" value="RIBONUCLEASE_II"/>
    <property type="match status" value="1"/>
</dbReference>
<evidence type="ECO:0000256" key="2">
    <source>
        <dbReference type="ARBA" id="ARBA00004496"/>
    </source>
</evidence>
<dbReference type="InterPro" id="IPR003029">
    <property type="entry name" value="S1_domain"/>
</dbReference>
<evidence type="ECO:0000313" key="12">
    <source>
        <dbReference type="Proteomes" id="UP000541421"/>
    </source>
</evidence>
<reference evidence="11 12" key="1">
    <citation type="submission" date="2020-05" db="EMBL/GenBank/DDBJ databases">
        <authorList>
            <person name="Niu N."/>
        </authorList>
    </citation>
    <scope>NUCLEOTIDE SEQUENCE [LARGE SCALE GENOMIC DNA]</scope>
    <source>
        <strain evidence="11 12">LMG10982</strain>
    </source>
</reference>
<evidence type="ECO:0000256" key="8">
    <source>
        <dbReference type="HAMAP-Rule" id="MF_01895"/>
    </source>
</evidence>
<keyword evidence="7 8" id="KW-0694">RNA-binding</keyword>
<keyword evidence="3 8" id="KW-0963">Cytoplasm</keyword>
<keyword evidence="5 8" id="KW-0378">Hydrolase</keyword>
<dbReference type="Gene3D" id="2.40.50.140">
    <property type="entry name" value="Nucleic acid-binding proteins"/>
    <property type="match status" value="2"/>
</dbReference>
<dbReference type="InterPro" id="IPR011805">
    <property type="entry name" value="RNase_R"/>
</dbReference>
<dbReference type="InterPro" id="IPR040476">
    <property type="entry name" value="CSD2"/>
</dbReference>
<dbReference type="Proteomes" id="UP000541421">
    <property type="component" value="Unassembled WGS sequence"/>
</dbReference>
<protein>
    <recommendedName>
        <fullName evidence="8">Ribonuclease R</fullName>
        <shortName evidence="8">RNase R</shortName>
        <ecNumber evidence="8">3.1.13.1</ecNumber>
    </recommendedName>
</protein>
<feature type="region of interest" description="Disordered" evidence="9">
    <location>
        <begin position="779"/>
        <end position="856"/>
    </location>
</feature>
<comment type="subcellular location">
    <subcellularLocation>
        <location evidence="2 8">Cytoplasm</location>
    </subcellularLocation>
</comment>
<dbReference type="PANTHER" id="PTHR23355:SF9">
    <property type="entry name" value="DIS3-LIKE EXONUCLEASE 2"/>
    <property type="match status" value="1"/>
</dbReference>
<feature type="compositionally biased region" description="Basic residues" evidence="9">
    <location>
        <begin position="834"/>
        <end position="856"/>
    </location>
</feature>
<evidence type="ECO:0000256" key="5">
    <source>
        <dbReference type="ARBA" id="ARBA00022801"/>
    </source>
</evidence>
<dbReference type="InterPro" id="IPR050180">
    <property type="entry name" value="RNR_Ribonuclease"/>
</dbReference>
<dbReference type="InterPro" id="IPR004476">
    <property type="entry name" value="RNase_II/RNase_R"/>
</dbReference>
<dbReference type="CDD" id="cd04471">
    <property type="entry name" value="S1_RNase_R"/>
    <property type="match status" value="1"/>
</dbReference>
<dbReference type="InterPro" id="IPR013223">
    <property type="entry name" value="RNase_B_OB_dom"/>
</dbReference>
<comment type="catalytic activity">
    <reaction evidence="1 8">
        <text>Exonucleolytic cleavage in the 3'- to 5'-direction to yield nucleoside 5'-phosphates.</text>
        <dbReference type="EC" id="3.1.13.1"/>
    </reaction>
</comment>
<dbReference type="NCBIfam" id="TIGR00358">
    <property type="entry name" value="3_prime_RNase"/>
    <property type="match status" value="1"/>
</dbReference>
<comment type="similarity">
    <text evidence="8">Belongs to the RNR ribonuclease family. RNase R subfamily.</text>
</comment>
<dbReference type="InterPro" id="IPR022966">
    <property type="entry name" value="RNase_II/R_CS"/>
</dbReference>
<sequence>MPYNKCISVAIDAVELIFKEIPLVTRDANTPIEMGNQYDPDVPSREDILEFMRMHKKQIGVDALARHFGLLREAGLVGLEKRLQAMQRDGQLIAIRQGYKINLHNNNVVVGTIQGHRDGFGFLIPDDGSEDVFLPNREMLKVLHGDSVSVKVTGKDSRGRLEGIILEVLKRGITKLVGRLLYEQNQWIVVPEDQRIKHDIVIPTAELAGAEKGKVVVVEITTQPTRYSQPTGRVVEVLGDIDDPGMEIEIAIRKFNVPAEFSKAALKQANALPDHVTAKDLKDRIDLRDIPFITIDGEDARDFDDAVYAQEVNLGTEKRKRRGWRLLVAIADVSHYVKAGDALDQDAVERGTSVYFPRRVIPMLPEVLSNGLCSLNPEVDRLVMVCDMVIPATGVKAGQVTAYQFYNAVIHSHARTTYTQVWDCLQQPDGPSAQQLRHVQPQIQDLYQLYELLFKARQARGAMEFETVETKIISNEMGKIEQIVPFIRNNAHRLIEECMLAANTCAADFILTHKRMGLFRIHEGPTPEKLDSLRDFLKYFGLSLGGATQPHGKDYAALLDKARMRPDYQMIQTMALRSMQQAVYSPDNVGHFGLAYEAYTHFTSPIRRYPDLLVHRVIKSILAETRYVPHVEGLAKAKGESAKEYEHAVWDTLGRQLSASERRADDASRDVEAWLKAWYMREHIGEVFSGKISGVTNFGVFVTLDNLFVEGLVHISVLGWEYFQYVEKTGELIGDTTGKRYRLGDVMHVKVARVDLEARRIEFLPVQGLTFASVQKELNSANKRSTAPKRAAKPKPDALKGQTAKQRRAAAKRAEKEAARAELEAKRAAEAKRSTKKSSKRRTTKSSSKRSTRKKR</sequence>
<evidence type="ECO:0000256" key="7">
    <source>
        <dbReference type="ARBA" id="ARBA00022884"/>
    </source>
</evidence>
<dbReference type="PROSITE" id="PS50126">
    <property type="entry name" value="S1"/>
    <property type="match status" value="1"/>
</dbReference>
<evidence type="ECO:0000313" key="11">
    <source>
        <dbReference type="EMBL" id="NOL49690.1"/>
    </source>
</evidence>
<evidence type="ECO:0000256" key="4">
    <source>
        <dbReference type="ARBA" id="ARBA00022722"/>
    </source>
</evidence>
<proteinExistence type="inferred from homology"/>
<feature type="domain" description="S1 motif" evidence="10">
    <location>
        <begin position="685"/>
        <end position="767"/>
    </location>
</feature>
<dbReference type="InterPro" id="IPR011129">
    <property type="entry name" value="CSD"/>
</dbReference>
<keyword evidence="4 8" id="KW-0540">Nuclease</keyword>
<evidence type="ECO:0000256" key="1">
    <source>
        <dbReference type="ARBA" id="ARBA00001849"/>
    </source>
</evidence>
<evidence type="ECO:0000256" key="3">
    <source>
        <dbReference type="ARBA" id="ARBA00022490"/>
    </source>
</evidence>
<dbReference type="GO" id="GO:0005829">
    <property type="term" value="C:cytosol"/>
    <property type="evidence" value="ECO:0007669"/>
    <property type="project" value="UniProtKB-ARBA"/>
</dbReference>
<dbReference type="GO" id="GO:0008859">
    <property type="term" value="F:exoribonuclease II activity"/>
    <property type="evidence" value="ECO:0007669"/>
    <property type="project" value="UniProtKB-UniRule"/>
</dbReference>
<dbReference type="EC" id="3.1.13.1" evidence="8"/>
<dbReference type="GO" id="GO:0006402">
    <property type="term" value="P:mRNA catabolic process"/>
    <property type="evidence" value="ECO:0007669"/>
    <property type="project" value="TreeGrafter"/>
</dbReference>
<dbReference type="EMBL" id="JABGBO010000005">
    <property type="protein sequence ID" value="NOL49690.1"/>
    <property type="molecule type" value="Genomic_DNA"/>
</dbReference>
<name>A0A7Y4L9W8_9BURK</name>
<dbReference type="HAMAP" id="MF_01895">
    <property type="entry name" value="RNase_R"/>
    <property type="match status" value="1"/>
</dbReference>
<dbReference type="Pfam" id="PF08206">
    <property type="entry name" value="OB_RNB"/>
    <property type="match status" value="1"/>
</dbReference>
<dbReference type="Pfam" id="PF00575">
    <property type="entry name" value="S1"/>
    <property type="match status" value="1"/>
</dbReference>
<feature type="compositionally biased region" description="Basic and acidic residues" evidence="9">
    <location>
        <begin position="812"/>
        <end position="833"/>
    </location>
</feature>
<dbReference type="InterPro" id="IPR001900">
    <property type="entry name" value="RNase_II/R"/>
</dbReference>
<comment type="function">
    <text evidence="8">3'-5' exoribonuclease that releases 5'-nucleoside monophosphates and is involved in maturation of structured RNAs.</text>
</comment>
<accession>A0A7Y4L9W8</accession>
<dbReference type="SUPFAM" id="SSF50249">
    <property type="entry name" value="Nucleic acid-binding proteins"/>
    <property type="match status" value="3"/>
</dbReference>
<comment type="caution">
    <text evidence="11">The sequence shown here is derived from an EMBL/GenBank/DDBJ whole genome shotgun (WGS) entry which is preliminary data.</text>
</comment>
<dbReference type="SMART" id="SM00316">
    <property type="entry name" value="S1"/>
    <property type="match status" value="2"/>
</dbReference>
<evidence type="ECO:0000256" key="9">
    <source>
        <dbReference type="SAM" id="MobiDB-lite"/>
    </source>
</evidence>
<keyword evidence="12" id="KW-1185">Reference proteome</keyword>
<dbReference type="SMART" id="SM00357">
    <property type="entry name" value="CSP"/>
    <property type="match status" value="1"/>
</dbReference>
<dbReference type="SMART" id="SM00955">
    <property type="entry name" value="RNB"/>
    <property type="match status" value="1"/>
</dbReference>
<keyword evidence="6 8" id="KW-0269">Exonuclease</keyword>
<organism evidence="11 12">
    <name type="scientific">Pelistega europaea</name>
    <dbReference type="NCBI Taxonomy" id="106147"/>
    <lineage>
        <taxon>Bacteria</taxon>
        <taxon>Pseudomonadati</taxon>
        <taxon>Pseudomonadota</taxon>
        <taxon>Betaproteobacteria</taxon>
        <taxon>Burkholderiales</taxon>
        <taxon>Alcaligenaceae</taxon>
        <taxon>Pelistega</taxon>
    </lineage>
</organism>
<dbReference type="NCBIfam" id="TIGR02063">
    <property type="entry name" value="RNase_R"/>
    <property type="match status" value="1"/>
</dbReference>
<dbReference type="Pfam" id="PF17876">
    <property type="entry name" value="CSD2"/>
    <property type="match status" value="1"/>
</dbReference>
<dbReference type="InterPro" id="IPR012340">
    <property type="entry name" value="NA-bd_OB-fold"/>
</dbReference>
<dbReference type="GO" id="GO:0003723">
    <property type="term" value="F:RNA binding"/>
    <property type="evidence" value="ECO:0007669"/>
    <property type="project" value="UniProtKB-UniRule"/>
</dbReference>
<dbReference type="PANTHER" id="PTHR23355">
    <property type="entry name" value="RIBONUCLEASE"/>
    <property type="match status" value="1"/>
</dbReference>
<evidence type="ECO:0000259" key="10">
    <source>
        <dbReference type="PROSITE" id="PS50126"/>
    </source>
</evidence>
<dbReference type="AlphaFoldDB" id="A0A7Y4L9W8"/>
<evidence type="ECO:0000256" key="6">
    <source>
        <dbReference type="ARBA" id="ARBA00022839"/>
    </source>
</evidence>
<dbReference type="Pfam" id="PF00773">
    <property type="entry name" value="RNB"/>
    <property type="match status" value="1"/>
</dbReference>